<keyword evidence="9" id="KW-1185">Reference proteome</keyword>
<keyword evidence="2 5" id="KW-0963">Cytoplasm</keyword>
<protein>
    <recommendedName>
        <fullName evidence="5">Spindle pole body component</fullName>
    </recommendedName>
</protein>
<evidence type="ECO:0000313" key="8">
    <source>
        <dbReference type="EMBL" id="KAK9708707.1"/>
    </source>
</evidence>
<feature type="domain" description="Gamma tubulin complex component protein N-terminal" evidence="7">
    <location>
        <begin position="69"/>
        <end position="391"/>
    </location>
</feature>
<dbReference type="InterPro" id="IPR041470">
    <property type="entry name" value="GCP_N"/>
</dbReference>
<dbReference type="Proteomes" id="UP001479436">
    <property type="component" value="Unassembled WGS sequence"/>
</dbReference>
<dbReference type="Pfam" id="PF04130">
    <property type="entry name" value="GCP_C_terminal"/>
    <property type="match status" value="1"/>
</dbReference>
<reference evidence="8 9" key="1">
    <citation type="submission" date="2023-04" db="EMBL/GenBank/DDBJ databases">
        <title>Genome of Basidiobolus ranarum AG-B5.</title>
        <authorList>
            <person name="Stajich J.E."/>
            <person name="Carter-House D."/>
            <person name="Gryganskyi A."/>
        </authorList>
    </citation>
    <scope>NUCLEOTIDE SEQUENCE [LARGE SCALE GENOMIC DNA]</scope>
    <source>
        <strain evidence="8 9">AG-B5</strain>
    </source>
</reference>
<name>A0ABR2VX11_9FUNG</name>
<evidence type="ECO:0000313" key="9">
    <source>
        <dbReference type="Proteomes" id="UP001479436"/>
    </source>
</evidence>
<sequence>MSVPCSRRQSVASSIGFQIRHSKEDSSIFKLNYPETPFANLYEQYDEPGPEEKLPIGAYPTALQEYHVLQDVLYILVGTDGRFVRLQEEAIDETDLVGGVCKIDTSMEPSLQDLVSKIAPIVTYYTSIENFIAIYSRFDCGKVNHALCAAIRELLKEYTMLVVQLEQKFRETPEFTLHKLWYHISPTLETMRSLHKLIMAIHNEVRRNSRGVTSYPKGHVILDVMVKLYVDWGGDQSTKYLFAHLLSKASAPYFQMLLSWIHQGELRDPYGEFMVKVRSMKNFEWKYDVNDTLWERQYLFRDGRIPSFLEPYKDKILLAGKYLNIMKRYGTLKARTKTTSGEDISPEIRLNAQEGQVIDVLQALEGGRYIKEIDDAYIYSNRLLLDLLMKEKQAFIRLRSMKRYFFLDQSDFFNHFLDLAWPELRKPYLEASFSKLQLFLDLALRNPDSPVSADPFREELRVTKSGHSLVSRFESPNISGKNTRDIESDLQRNLVNLTSDANKSAMDMLNLDINIEFPFSLVISPRAVAKYQQIFRHLAKLKGVEKQLTNVWSLSRQIQHSNKQKDKESLKFTMQIQVQCHRMLQFVQQIIYFVSSEVLEPNWSKLERQLIKVNTVDQVLQCHTDFLDSCLHECMIDSSNESRRQVLYMILDVCSRFTSFAERILKRGSSQSHSEPIDQYQIPQDNRHLATSDRLFLVNLREYIETLEYRDSAASKRQSLAVRLDYNLWYSIS</sequence>
<evidence type="ECO:0000256" key="2">
    <source>
        <dbReference type="ARBA" id="ARBA00022490"/>
    </source>
</evidence>
<dbReference type="InterPro" id="IPR040457">
    <property type="entry name" value="GCP_C"/>
</dbReference>
<dbReference type="PANTHER" id="PTHR19302">
    <property type="entry name" value="GAMMA TUBULIN COMPLEX PROTEIN"/>
    <property type="match status" value="1"/>
</dbReference>
<comment type="similarity">
    <text evidence="1 5">Belongs to the TUBGCP family.</text>
</comment>
<evidence type="ECO:0000256" key="4">
    <source>
        <dbReference type="ARBA" id="ARBA00023212"/>
    </source>
</evidence>
<organism evidence="8 9">
    <name type="scientific">Basidiobolus ranarum</name>
    <dbReference type="NCBI Taxonomy" id="34480"/>
    <lineage>
        <taxon>Eukaryota</taxon>
        <taxon>Fungi</taxon>
        <taxon>Fungi incertae sedis</taxon>
        <taxon>Zoopagomycota</taxon>
        <taxon>Entomophthoromycotina</taxon>
        <taxon>Basidiobolomycetes</taxon>
        <taxon>Basidiobolales</taxon>
        <taxon>Basidiobolaceae</taxon>
        <taxon>Basidiobolus</taxon>
    </lineage>
</organism>
<dbReference type="Gene3D" id="1.20.120.1900">
    <property type="entry name" value="Gamma-tubulin complex, C-terminal domain"/>
    <property type="match status" value="1"/>
</dbReference>
<evidence type="ECO:0000256" key="5">
    <source>
        <dbReference type="RuleBase" id="RU363050"/>
    </source>
</evidence>
<evidence type="ECO:0000259" key="7">
    <source>
        <dbReference type="Pfam" id="PF17681"/>
    </source>
</evidence>
<dbReference type="EMBL" id="JASJQH010007464">
    <property type="protein sequence ID" value="KAK9708707.1"/>
    <property type="molecule type" value="Genomic_DNA"/>
</dbReference>
<dbReference type="PANTHER" id="PTHR19302:SF13">
    <property type="entry name" value="GAMMA-TUBULIN COMPLEX COMPONENT 2"/>
    <property type="match status" value="1"/>
</dbReference>
<evidence type="ECO:0000256" key="1">
    <source>
        <dbReference type="ARBA" id="ARBA00010337"/>
    </source>
</evidence>
<dbReference type="Pfam" id="PF17681">
    <property type="entry name" value="GCP_N_terminal"/>
    <property type="match status" value="1"/>
</dbReference>
<evidence type="ECO:0000259" key="6">
    <source>
        <dbReference type="Pfam" id="PF04130"/>
    </source>
</evidence>
<keyword evidence="4 5" id="KW-0206">Cytoskeleton</keyword>
<comment type="subcellular location">
    <subcellularLocation>
        <location evidence="5">Cytoplasm</location>
        <location evidence="5">Cytoskeleton</location>
        <location evidence="5">Microtubule organizing center</location>
    </subcellularLocation>
</comment>
<keyword evidence="3 5" id="KW-0493">Microtubule</keyword>
<evidence type="ECO:0000256" key="3">
    <source>
        <dbReference type="ARBA" id="ARBA00022701"/>
    </source>
</evidence>
<dbReference type="InterPro" id="IPR042241">
    <property type="entry name" value="GCP_C_sf"/>
</dbReference>
<accession>A0ABR2VX11</accession>
<dbReference type="InterPro" id="IPR007259">
    <property type="entry name" value="GCP"/>
</dbReference>
<comment type="caution">
    <text evidence="8">The sequence shown here is derived from an EMBL/GenBank/DDBJ whole genome shotgun (WGS) entry which is preliminary data.</text>
</comment>
<feature type="domain" description="Gamma tubulin complex component C-terminal" evidence="6">
    <location>
        <begin position="397"/>
        <end position="730"/>
    </location>
</feature>
<gene>
    <name evidence="8" type="primary">alp4_1</name>
    <name evidence="8" type="ORF">K7432_009486</name>
</gene>
<proteinExistence type="inferred from homology"/>